<dbReference type="InterPro" id="IPR018957">
    <property type="entry name" value="Znf_C3HC4_RING-type"/>
</dbReference>
<dbReference type="Proteomes" id="UP000821853">
    <property type="component" value="Chromosome 2"/>
</dbReference>
<keyword evidence="8" id="KW-1185">Reference proteome</keyword>
<dbReference type="PROSITE" id="PS00518">
    <property type="entry name" value="ZF_RING_1"/>
    <property type="match status" value="1"/>
</dbReference>
<dbReference type="PROSITE" id="PS50089">
    <property type="entry name" value="ZF_RING_2"/>
    <property type="match status" value="1"/>
</dbReference>
<keyword evidence="3" id="KW-0862">Zinc</keyword>
<dbReference type="InterPro" id="IPR001841">
    <property type="entry name" value="Znf_RING"/>
</dbReference>
<dbReference type="OrthoDB" id="6485315at2759"/>
<evidence type="ECO:0000256" key="3">
    <source>
        <dbReference type="ARBA" id="ARBA00022833"/>
    </source>
</evidence>
<evidence type="ECO:0000313" key="8">
    <source>
        <dbReference type="Proteomes" id="UP000821853"/>
    </source>
</evidence>
<dbReference type="PANTHER" id="PTHR10131">
    <property type="entry name" value="TNF RECEPTOR ASSOCIATED FACTOR"/>
    <property type="match status" value="1"/>
</dbReference>
<proteinExistence type="predicted"/>
<protein>
    <recommendedName>
        <fullName evidence="6">RING-type domain-containing protein</fullName>
    </recommendedName>
</protein>
<dbReference type="EMBL" id="JABSTR010000004">
    <property type="protein sequence ID" value="KAH9368666.1"/>
    <property type="molecule type" value="Genomic_DNA"/>
</dbReference>
<dbReference type="Gene3D" id="3.30.40.10">
    <property type="entry name" value="Zinc/RING finger domain, C3HC4 (zinc finger)"/>
    <property type="match status" value="1"/>
</dbReference>
<dbReference type="PANTHER" id="PTHR10131:SF157">
    <property type="entry name" value="RECEPTOR-ASSOCIATED FACTOR, PUTATIVE-RELATED"/>
    <property type="match status" value="1"/>
</dbReference>
<keyword evidence="2 4" id="KW-0863">Zinc-finger</keyword>
<organism evidence="7 8">
    <name type="scientific">Haemaphysalis longicornis</name>
    <name type="common">Bush tick</name>
    <dbReference type="NCBI Taxonomy" id="44386"/>
    <lineage>
        <taxon>Eukaryota</taxon>
        <taxon>Metazoa</taxon>
        <taxon>Ecdysozoa</taxon>
        <taxon>Arthropoda</taxon>
        <taxon>Chelicerata</taxon>
        <taxon>Arachnida</taxon>
        <taxon>Acari</taxon>
        <taxon>Parasitiformes</taxon>
        <taxon>Ixodida</taxon>
        <taxon>Ixodoidea</taxon>
        <taxon>Ixodidae</taxon>
        <taxon>Haemaphysalinae</taxon>
        <taxon>Haemaphysalis</taxon>
    </lineage>
</organism>
<feature type="domain" description="RING-type" evidence="6">
    <location>
        <begin position="60"/>
        <end position="100"/>
    </location>
</feature>
<sequence length="138" mass="15382">MASTGQGWADWPTGTSGESSSYPSSSVSAYRNSWRSQMPLDPAVYSVENFEPRPSQELVCTVCRGVYREPVECPCRHVFCGDCIRGWLTRGGTGNCPMCRRSTTLWQLVPVVPIVTNMICRLTVRCPNRNHGCYAKAR</sequence>
<evidence type="ECO:0000256" key="5">
    <source>
        <dbReference type="SAM" id="MobiDB-lite"/>
    </source>
</evidence>
<dbReference type="InterPro" id="IPR017907">
    <property type="entry name" value="Znf_RING_CS"/>
</dbReference>
<evidence type="ECO:0000313" key="7">
    <source>
        <dbReference type="EMBL" id="KAH9368666.1"/>
    </source>
</evidence>
<feature type="region of interest" description="Disordered" evidence="5">
    <location>
        <begin position="1"/>
        <end position="24"/>
    </location>
</feature>
<accession>A0A9J6FZK9</accession>
<reference evidence="7 8" key="1">
    <citation type="journal article" date="2020" name="Cell">
        <title>Large-Scale Comparative Analyses of Tick Genomes Elucidate Their Genetic Diversity and Vector Capacities.</title>
        <authorList>
            <consortium name="Tick Genome and Microbiome Consortium (TIGMIC)"/>
            <person name="Jia N."/>
            <person name="Wang J."/>
            <person name="Shi W."/>
            <person name="Du L."/>
            <person name="Sun Y."/>
            <person name="Zhan W."/>
            <person name="Jiang J.F."/>
            <person name="Wang Q."/>
            <person name="Zhang B."/>
            <person name="Ji P."/>
            <person name="Bell-Sakyi L."/>
            <person name="Cui X.M."/>
            <person name="Yuan T.T."/>
            <person name="Jiang B.G."/>
            <person name="Yang W.F."/>
            <person name="Lam T.T."/>
            <person name="Chang Q.C."/>
            <person name="Ding S.J."/>
            <person name="Wang X.J."/>
            <person name="Zhu J.G."/>
            <person name="Ruan X.D."/>
            <person name="Zhao L."/>
            <person name="Wei J.T."/>
            <person name="Ye R.Z."/>
            <person name="Que T.C."/>
            <person name="Du C.H."/>
            <person name="Zhou Y.H."/>
            <person name="Cheng J.X."/>
            <person name="Dai P.F."/>
            <person name="Guo W.B."/>
            <person name="Han X.H."/>
            <person name="Huang E.J."/>
            <person name="Li L.F."/>
            <person name="Wei W."/>
            <person name="Gao Y.C."/>
            <person name="Liu J.Z."/>
            <person name="Shao H.Z."/>
            <person name="Wang X."/>
            <person name="Wang C.C."/>
            <person name="Yang T.C."/>
            <person name="Huo Q.B."/>
            <person name="Li W."/>
            <person name="Chen H.Y."/>
            <person name="Chen S.E."/>
            <person name="Zhou L.G."/>
            <person name="Ni X.B."/>
            <person name="Tian J.H."/>
            <person name="Sheng Y."/>
            <person name="Liu T."/>
            <person name="Pan Y.S."/>
            <person name="Xia L.Y."/>
            <person name="Li J."/>
            <person name="Zhao F."/>
            <person name="Cao W.C."/>
        </authorList>
    </citation>
    <scope>NUCLEOTIDE SEQUENCE [LARGE SCALE GENOMIC DNA]</scope>
    <source>
        <strain evidence="7">HaeL-2018</strain>
    </source>
</reference>
<keyword evidence="1" id="KW-0479">Metal-binding</keyword>
<dbReference type="VEuPathDB" id="VectorBase:HLOH_047145"/>
<dbReference type="SUPFAM" id="SSF57850">
    <property type="entry name" value="RING/U-box"/>
    <property type="match status" value="1"/>
</dbReference>
<dbReference type="Pfam" id="PF00097">
    <property type="entry name" value="zf-C3HC4"/>
    <property type="match status" value="1"/>
</dbReference>
<evidence type="ECO:0000256" key="2">
    <source>
        <dbReference type="ARBA" id="ARBA00022771"/>
    </source>
</evidence>
<dbReference type="GO" id="GO:0043122">
    <property type="term" value="P:regulation of canonical NF-kappaB signal transduction"/>
    <property type="evidence" value="ECO:0007669"/>
    <property type="project" value="TreeGrafter"/>
</dbReference>
<evidence type="ECO:0000259" key="6">
    <source>
        <dbReference type="PROSITE" id="PS50089"/>
    </source>
</evidence>
<evidence type="ECO:0000256" key="1">
    <source>
        <dbReference type="ARBA" id="ARBA00022723"/>
    </source>
</evidence>
<gene>
    <name evidence="7" type="ORF">HPB48_004685</name>
</gene>
<dbReference type="GO" id="GO:0008270">
    <property type="term" value="F:zinc ion binding"/>
    <property type="evidence" value="ECO:0007669"/>
    <property type="project" value="UniProtKB-KW"/>
</dbReference>
<dbReference type="SMART" id="SM00184">
    <property type="entry name" value="RING"/>
    <property type="match status" value="1"/>
</dbReference>
<dbReference type="InterPro" id="IPR013083">
    <property type="entry name" value="Znf_RING/FYVE/PHD"/>
</dbReference>
<dbReference type="OMA" id="CFINPES"/>
<dbReference type="AlphaFoldDB" id="A0A9J6FZK9"/>
<comment type="caution">
    <text evidence="7">The sequence shown here is derived from an EMBL/GenBank/DDBJ whole genome shotgun (WGS) entry which is preliminary data.</text>
</comment>
<evidence type="ECO:0000256" key="4">
    <source>
        <dbReference type="PROSITE-ProRule" id="PRU00175"/>
    </source>
</evidence>
<name>A0A9J6FZK9_HAELO</name>